<dbReference type="AlphaFoldDB" id="A0A4P7BU61"/>
<dbReference type="Gene3D" id="2.30.30.400">
    <property type="entry name" value="Rof-like"/>
    <property type="match status" value="1"/>
</dbReference>
<evidence type="ECO:0000313" key="1">
    <source>
        <dbReference type="EMBL" id="QBQ53438.1"/>
    </source>
</evidence>
<sequence>MTDYVPINCNFHDHLEALATLRKQCRIVYQTADGKLIETFDTIADIYTKHKEEFAVLGSGEIIRLDTLKEVDGQSIYTGL</sequence>
<dbReference type="SUPFAM" id="SSF101744">
    <property type="entry name" value="Rof/RNase P subunit-like"/>
    <property type="match status" value="1"/>
</dbReference>
<accession>A0A4P7BU61</accession>
<dbReference type="EMBL" id="CP038033">
    <property type="protein sequence ID" value="QBQ53438.1"/>
    <property type="molecule type" value="Genomic_DNA"/>
</dbReference>
<evidence type="ECO:0000313" key="2">
    <source>
        <dbReference type="Proteomes" id="UP000294325"/>
    </source>
</evidence>
<name>A0A4P7BU61_9GAMM</name>
<evidence type="ECO:0008006" key="3">
    <source>
        <dbReference type="Google" id="ProtNLM"/>
    </source>
</evidence>
<reference evidence="1 2" key="1">
    <citation type="submission" date="2019-03" db="EMBL/GenBank/DDBJ databases">
        <title>The genome sequence of Nitrosococcus wardiae strain D1FHST reveals the archetypal metabolic capacity of ammonia-oxidizing Gammaproteobacteria.</title>
        <authorList>
            <person name="Wang L."/>
            <person name="Lim C.K."/>
            <person name="Hanson T.E."/>
            <person name="Dang H."/>
            <person name="Klotz M.G."/>
        </authorList>
    </citation>
    <scope>NUCLEOTIDE SEQUENCE [LARGE SCALE GENOMIC DNA]</scope>
    <source>
        <strain evidence="1 2">D1FHS</strain>
    </source>
</reference>
<dbReference type="RefSeq" id="WP_134356453.1">
    <property type="nucleotide sequence ID" value="NZ_CP038033.1"/>
</dbReference>
<dbReference type="KEGG" id="nwr:E3U44_02165"/>
<dbReference type="InterPro" id="IPR023534">
    <property type="entry name" value="Rof/RNase_P-like"/>
</dbReference>
<dbReference type="OrthoDB" id="5344363at2"/>
<keyword evidence="2" id="KW-1185">Reference proteome</keyword>
<dbReference type="Proteomes" id="UP000294325">
    <property type="component" value="Chromosome"/>
</dbReference>
<dbReference type="InterPro" id="IPR038626">
    <property type="entry name" value="Rof-like_sf"/>
</dbReference>
<protein>
    <recommendedName>
        <fullName evidence="3">Rho-binding antiterminator</fullName>
    </recommendedName>
</protein>
<gene>
    <name evidence="1" type="ORF">E3U44_02165</name>
</gene>
<proteinExistence type="predicted"/>
<organism evidence="1 2">
    <name type="scientific">Nitrosococcus wardiae</name>
    <dbReference type="NCBI Taxonomy" id="1814290"/>
    <lineage>
        <taxon>Bacteria</taxon>
        <taxon>Pseudomonadati</taxon>
        <taxon>Pseudomonadota</taxon>
        <taxon>Gammaproteobacteria</taxon>
        <taxon>Chromatiales</taxon>
        <taxon>Chromatiaceae</taxon>
        <taxon>Nitrosococcus</taxon>
    </lineage>
</organism>